<sequence length="83" mass="9214">MMLPVGLLDLLNAELAFANSIWAKDRAGNVAAVALSWNIARLSATVGQTWPWYWVFPQACYVINTASGRNVRVRLTLTSHRVV</sequence>
<organism evidence="1 2">
    <name type="scientific">Undibacterium amnicola</name>
    <dbReference type="NCBI Taxonomy" id="1834038"/>
    <lineage>
        <taxon>Bacteria</taxon>
        <taxon>Pseudomonadati</taxon>
        <taxon>Pseudomonadota</taxon>
        <taxon>Betaproteobacteria</taxon>
        <taxon>Burkholderiales</taxon>
        <taxon>Oxalobacteraceae</taxon>
        <taxon>Undibacterium</taxon>
    </lineage>
</organism>
<proteinExistence type="predicted"/>
<dbReference type="RefSeq" id="WP_186890875.1">
    <property type="nucleotide sequence ID" value="NZ_JACOFU010000003.1"/>
</dbReference>
<evidence type="ECO:0000313" key="2">
    <source>
        <dbReference type="Proteomes" id="UP000643610"/>
    </source>
</evidence>
<accession>A0ABR6XR66</accession>
<keyword evidence="2" id="KW-1185">Reference proteome</keyword>
<protein>
    <submittedName>
        <fullName evidence="1">Uncharacterized protein</fullName>
    </submittedName>
</protein>
<name>A0ABR6XR66_9BURK</name>
<dbReference type="Proteomes" id="UP000643610">
    <property type="component" value="Unassembled WGS sequence"/>
</dbReference>
<dbReference type="EMBL" id="JACOFU010000003">
    <property type="protein sequence ID" value="MBC3831848.1"/>
    <property type="molecule type" value="Genomic_DNA"/>
</dbReference>
<reference evidence="1 2" key="1">
    <citation type="submission" date="2020-08" db="EMBL/GenBank/DDBJ databases">
        <title>Novel species isolated from subtropical streams in China.</title>
        <authorList>
            <person name="Lu H."/>
        </authorList>
    </citation>
    <scope>NUCLEOTIDE SEQUENCE [LARGE SCALE GENOMIC DNA]</scope>
    <source>
        <strain evidence="1 2">KCTC 52442</strain>
    </source>
</reference>
<evidence type="ECO:0000313" key="1">
    <source>
        <dbReference type="EMBL" id="MBC3831848.1"/>
    </source>
</evidence>
<comment type="caution">
    <text evidence="1">The sequence shown here is derived from an EMBL/GenBank/DDBJ whole genome shotgun (WGS) entry which is preliminary data.</text>
</comment>
<gene>
    <name evidence="1" type="ORF">H8K33_10035</name>
</gene>